<feature type="transmembrane region" description="Helical" evidence="5">
    <location>
        <begin position="308"/>
        <end position="328"/>
    </location>
</feature>
<evidence type="ECO:0000256" key="2">
    <source>
        <dbReference type="ARBA" id="ARBA00022692"/>
    </source>
</evidence>
<feature type="transmembrane region" description="Helical" evidence="5">
    <location>
        <begin position="140"/>
        <end position="158"/>
    </location>
</feature>
<feature type="transmembrane region" description="Helical" evidence="5">
    <location>
        <begin position="253"/>
        <end position="272"/>
    </location>
</feature>
<dbReference type="RefSeq" id="WP_408624438.1">
    <property type="nucleotide sequence ID" value="NZ_JBEQCT010000007.1"/>
</dbReference>
<evidence type="ECO:0000256" key="1">
    <source>
        <dbReference type="ARBA" id="ARBA00004141"/>
    </source>
</evidence>
<feature type="transmembrane region" description="Helical" evidence="5">
    <location>
        <begin position="203"/>
        <end position="220"/>
    </location>
</feature>
<feature type="transmembrane region" description="Helical" evidence="5">
    <location>
        <begin position="110"/>
        <end position="128"/>
    </location>
</feature>
<dbReference type="PROSITE" id="PS51257">
    <property type="entry name" value="PROKAR_LIPOPROTEIN"/>
    <property type="match status" value="1"/>
</dbReference>
<dbReference type="Proteomes" id="UP001629953">
    <property type="component" value="Unassembled WGS sequence"/>
</dbReference>
<dbReference type="InterPro" id="IPR049453">
    <property type="entry name" value="Memb_transporter_dom"/>
</dbReference>
<gene>
    <name evidence="7" type="ORF">ABUE30_13975</name>
</gene>
<dbReference type="Pfam" id="PF13515">
    <property type="entry name" value="FUSC_2"/>
    <property type="match status" value="1"/>
</dbReference>
<feature type="transmembrane region" description="Helical" evidence="5">
    <location>
        <begin position="86"/>
        <end position="103"/>
    </location>
</feature>
<evidence type="ECO:0000313" key="7">
    <source>
        <dbReference type="EMBL" id="MFM2486156.1"/>
    </source>
</evidence>
<evidence type="ECO:0000259" key="6">
    <source>
        <dbReference type="Pfam" id="PF13515"/>
    </source>
</evidence>
<dbReference type="Pfam" id="PF11168">
    <property type="entry name" value="DUF2955"/>
    <property type="match status" value="1"/>
</dbReference>
<evidence type="ECO:0000256" key="4">
    <source>
        <dbReference type="ARBA" id="ARBA00023136"/>
    </source>
</evidence>
<keyword evidence="3 5" id="KW-1133">Transmembrane helix</keyword>
<comment type="subcellular location">
    <subcellularLocation>
        <location evidence="1">Membrane</location>
        <topology evidence="1">Multi-pass membrane protein</topology>
    </subcellularLocation>
</comment>
<keyword evidence="2 5" id="KW-0812">Transmembrane</keyword>
<feature type="domain" description="Integral membrane bound transporter" evidence="6">
    <location>
        <begin position="191"/>
        <end position="323"/>
    </location>
</feature>
<protein>
    <submittedName>
        <fullName evidence="7">DUF2955 domain-containing protein</fullName>
    </submittedName>
</protein>
<feature type="transmembrane region" description="Helical" evidence="5">
    <location>
        <begin position="35"/>
        <end position="57"/>
    </location>
</feature>
<dbReference type="EMBL" id="JBEQCT010000007">
    <property type="protein sequence ID" value="MFM2486156.1"/>
    <property type="molecule type" value="Genomic_DNA"/>
</dbReference>
<accession>A0ABW9GBM4</accession>
<keyword evidence="4 5" id="KW-0472">Membrane</keyword>
<evidence type="ECO:0000313" key="8">
    <source>
        <dbReference type="Proteomes" id="UP001629953"/>
    </source>
</evidence>
<proteinExistence type="predicted"/>
<dbReference type="InterPro" id="IPR016926">
    <property type="entry name" value="UCP029594"/>
</dbReference>
<keyword evidence="8" id="KW-1185">Reference proteome</keyword>
<feature type="transmembrane region" description="Helical" evidence="5">
    <location>
        <begin position="179"/>
        <end position="197"/>
    </location>
</feature>
<sequence length="357" mass="39467">MQLWQRSLNDDELRRMLRVAFGCVLGFIACKTMDWNFGVFYTVTPVLLLGIIPVFNWKSAVQNIGSSLVGALQVGLISGIFGSRPIIMTLLTFAMFVFWFLMMAKGWMTFGGNGALYASVMLHFASYQSVDVNDMIANNIWASIITSAIAALMMWLLPPSKPPGAPPASDKNKQRVRHEVLMGSVIATVSFLAFQVLDLKDSLSAQVTTILLLFPMHWNGSLAYARYRTTGVLIGVGFGIAVQLLLYDHNNSLLLYTPLLWLGIFWFCHAHLKEGRASGIGFSAMTTTGILFGQYLTPNGGMIFSALYRFSSVAVAAIFGLMCCYLMHRLLNFFESTRFVPIVQGMPQQGSTNKDNG</sequence>
<organism evidence="7 8">
    <name type="scientific">Celerinatantimonas yamalensis</name>
    <dbReference type="NCBI Taxonomy" id="559956"/>
    <lineage>
        <taxon>Bacteria</taxon>
        <taxon>Pseudomonadati</taxon>
        <taxon>Pseudomonadota</taxon>
        <taxon>Gammaproteobacteria</taxon>
        <taxon>Celerinatantimonadaceae</taxon>
        <taxon>Celerinatantimonas</taxon>
    </lineage>
</organism>
<reference evidence="7 8" key="1">
    <citation type="journal article" date="2013" name="Int. J. Syst. Evol. Microbiol.">
        <title>Celerinatantimonas yamalensis sp. nov., a cold-adapted diazotrophic bacterium from a cold permafrost brine.</title>
        <authorList>
            <person name="Shcherbakova V."/>
            <person name="Chuvilskaya N."/>
            <person name="Rivkina E."/>
            <person name="Demidov N."/>
            <person name="Uchaeva V."/>
            <person name="Suetin S."/>
            <person name="Suzina N."/>
            <person name="Gilichinsky D."/>
        </authorList>
    </citation>
    <scope>NUCLEOTIDE SEQUENCE [LARGE SCALE GENOMIC DNA]</scope>
    <source>
        <strain evidence="7 8">C7</strain>
    </source>
</reference>
<comment type="caution">
    <text evidence="7">The sequence shown here is derived from an EMBL/GenBank/DDBJ whole genome shotgun (WGS) entry which is preliminary data.</text>
</comment>
<name>A0ABW9GBM4_9GAMM</name>
<evidence type="ECO:0000256" key="5">
    <source>
        <dbReference type="SAM" id="Phobius"/>
    </source>
</evidence>
<evidence type="ECO:0000256" key="3">
    <source>
        <dbReference type="ARBA" id="ARBA00022989"/>
    </source>
</evidence>
<feature type="transmembrane region" description="Helical" evidence="5">
    <location>
        <begin position="227"/>
        <end position="247"/>
    </location>
</feature>
<dbReference type="PIRSF" id="PIRSF029594">
    <property type="entry name" value="UCP029594"/>
    <property type="match status" value="1"/>
</dbReference>
<feature type="transmembrane region" description="Helical" evidence="5">
    <location>
        <begin position="279"/>
        <end position="296"/>
    </location>
</feature>
<dbReference type="InterPro" id="IPR022604">
    <property type="entry name" value="DUF2955"/>
</dbReference>